<keyword evidence="3" id="KW-1185">Reference proteome</keyword>
<feature type="chain" id="PRO_5045733447" description="Outer membrane lipoprotein-sorting protein" evidence="1">
    <location>
        <begin position="26"/>
        <end position="253"/>
    </location>
</feature>
<proteinExistence type="predicted"/>
<accession>A0ABW5IJJ5</accession>
<sequence>MYYSKNNLFCLLLWLLLFPLAPAFSQGNASASSTDKRANDIARKVMKNMGGEKAWNDTRYLAWTFNNQYQVWDKHHNRFRWEKDSLVAVLDTQTKDGKVYVAGKEVEDKAEKQKLLERAYALWINNSYWLVMPFKLQDPGVSLKYMGEEKTMDGAKADVLEMTFENVGLTPQNKYKLWVDKDKGLITQWAFFRNYNDAEPAFTRRWSDYQSYAGIKLASNRSNPQSDFELTDIAVPNAVPDAVFYSPTPIPKL</sequence>
<dbReference type="Proteomes" id="UP001597544">
    <property type="component" value="Unassembled WGS sequence"/>
</dbReference>
<feature type="signal peptide" evidence="1">
    <location>
        <begin position="1"/>
        <end position="25"/>
    </location>
</feature>
<comment type="caution">
    <text evidence="2">The sequence shown here is derived from an EMBL/GenBank/DDBJ whole genome shotgun (WGS) entry which is preliminary data.</text>
</comment>
<evidence type="ECO:0000313" key="2">
    <source>
        <dbReference type="EMBL" id="MFD2513108.1"/>
    </source>
</evidence>
<reference evidence="3" key="1">
    <citation type="journal article" date="2019" name="Int. J. Syst. Evol. Microbiol.">
        <title>The Global Catalogue of Microorganisms (GCM) 10K type strain sequencing project: providing services to taxonomists for standard genome sequencing and annotation.</title>
        <authorList>
            <consortium name="The Broad Institute Genomics Platform"/>
            <consortium name="The Broad Institute Genome Sequencing Center for Infectious Disease"/>
            <person name="Wu L."/>
            <person name="Ma J."/>
        </authorList>
    </citation>
    <scope>NUCLEOTIDE SEQUENCE [LARGE SCALE GENOMIC DNA]</scope>
    <source>
        <strain evidence="3">KCTC 42498</strain>
    </source>
</reference>
<dbReference type="RefSeq" id="WP_377503565.1">
    <property type="nucleotide sequence ID" value="NZ_JBHULU010000004.1"/>
</dbReference>
<name>A0ABW5IJJ5_9BACT</name>
<protein>
    <recommendedName>
        <fullName evidence="4">Outer membrane lipoprotein-sorting protein</fullName>
    </recommendedName>
</protein>
<keyword evidence="1" id="KW-0732">Signal</keyword>
<dbReference type="Gene3D" id="2.50.20.10">
    <property type="entry name" value="Lipoprotein localisation LolA/LolB/LppX"/>
    <property type="match status" value="1"/>
</dbReference>
<organism evidence="2 3">
    <name type="scientific">Pontibacter locisalis</name>
    <dbReference type="NCBI Taxonomy" id="1719035"/>
    <lineage>
        <taxon>Bacteria</taxon>
        <taxon>Pseudomonadati</taxon>
        <taxon>Bacteroidota</taxon>
        <taxon>Cytophagia</taxon>
        <taxon>Cytophagales</taxon>
        <taxon>Hymenobacteraceae</taxon>
        <taxon>Pontibacter</taxon>
    </lineage>
</organism>
<gene>
    <name evidence="2" type="ORF">ACFSRY_04475</name>
</gene>
<evidence type="ECO:0008006" key="4">
    <source>
        <dbReference type="Google" id="ProtNLM"/>
    </source>
</evidence>
<evidence type="ECO:0000313" key="3">
    <source>
        <dbReference type="Proteomes" id="UP001597544"/>
    </source>
</evidence>
<dbReference type="EMBL" id="JBHULU010000004">
    <property type="protein sequence ID" value="MFD2513108.1"/>
    <property type="molecule type" value="Genomic_DNA"/>
</dbReference>
<evidence type="ECO:0000256" key="1">
    <source>
        <dbReference type="SAM" id="SignalP"/>
    </source>
</evidence>